<feature type="compositionally biased region" description="Basic and acidic residues" evidence="1">
    <location>
        <begin position="132"/>
        <end position="163"/>
    </location>
</feature>
<dbReference type="Proteomes" id="UP000298138">
    <property type="component" value="Unassembled WGS sequence"/>
</dbReference>
<keyword evidence="2" id="KW-1133">Transmembrane helix</keyword>
<dbReference type="EMBL" id="ML220113">
    <property type="protein sequence ID" value="TGZ84412.1"/>
    <property type="molecule type" value="Genomic_DNA"/>
</dbReference>
<feature type="region of interest" description="Disordered" evidence="1">
    <location>
        <begin position="126"/>
        <end position="183"/>
    </location>
</feature>
<proteinExistence type="predicted"/>
<keyword evidence="2" id="KW-0472">Membrane</keyword>
<accession>A0A4S2N562</accession>
<keyword evidence="4" id="KW-1185">Reference proteome</keyword>
<evidence type="ECO:0000256" key="2">
    <source>
        <dbReference type="SAM" id="Phobius"/>
    </source>
</evidence>
<dbReference type="AlphaFoldDB" id="A0A4S2N562"/>
<evidence type="ECO:0000313" key="4">
    <source>
        <dbReference type="Proteomes" id="UP000298138"/>
    </source>
</evidence>
<dbReference type="InParanoid" id="A0A4S2N562"/>
<feature type="transmembrane region" description="Helical" evidence="2">
    <location>
        <begin position="45"/>
        <end position="63"/>
    </location>
</feature>
<reference evidence="3 4" key="1">
    <citation type="submission" date="2019-04" db="EMBL/GenBank/DDBJ databases">
        <title>Comparative genomics and transcriptomics to analyze fruiting body development in filamentous ascomycetes.</title>
        <authorList>
            <consortium name="DOE Joint Genome Institute"/>
            <person name="Lutkenhaus R."/>
            <person name="Traeger S."/>
            <person name="Breuer J."/>
            <person name="Kuo A."/>
            <person name="Lipzen A."/>
            <person name="Pangilinan J."/>
            <person name="Dilworth D."/>
            <person name="Sandor L."/>
            <person name="Poggeler S."/>
            <person name="Barry K."/>
            <person name="Grigoriev I.V."/>
            <person name="Nowrousian M."/>
        </authorList>
    </citation>
    <scope>NUCLEOTIDE SEQUENCE [LARGE SCALE GENOMIC DNA]</scope>
    <source>
        <strain evidence="3 4">CBS 389.68</strain>
    </source>
</reference>
<sequence length="183" mass="20962">MCSSPPSLVLSAMGFGHGCHGYHPGAYAPAPYYPPPPHHTGSSFFLSPLFDLISVVAVVFVAYQSFLNSKKRSDAPKATSEPNDQWAASGDKEYKSIRSRLRGLEDKHYIVDDWVDDQFRRRFREPLVMPKQGERYKEDEKPQKEEKARKEEKEGKEKSNDSKKKSRGKKLMRFLGIRREPNS</sequence>
<gene>
    <name evidence="3" type="ORF">EX30DRAFT_106701</name>
</gene>
<feature type="region of interest" description="Disordered" evidence="1">
    <location>
        <begin position="71"/>
        <end position="92"/>
    </location>
</feature>
<evidence type="ECO:0000313" key="3">
    <source>
        <dbReference type="EMBL" id="TGZ84412.1"/>
    </source>
</evidence>
<name>A0A4S2N562_9PEZI</name>
<evidence type="ECO:0000256" key="1">
    <source>
        <dbReference type="SAM" id="MobiDB-lite"/>
    </source>
</evidence>
<protein>
    <submittedName>
        <fullName evidence="3">Uncharacterized protein</fullName>
    </submittedName>
</protein>
<organism evidence="3 4">
    <name type="scientific">Ascodesmis nigricans</name>
    <dbReference type="NCBI Taxonomy" id="341454"/>
    <lineage>
        <taxon>Eukaryota</taxon>
        <taxon>Fungi</taxon>
        <taxon>Dikarya</taxon>
        <taxon>Ascomycota</taxon>
        <taxon>Pezizomycotina</taxon>
        <taxon>Pezizomycetes</taxon>
        <taxon>Pezizales</taxon>
        <taxon>Ascodesmidaceae</taxon>
        <taxon>Ascodesmis</taxon>
    </lineage>
</organism>
<keyword evidence="2" id="KW-0812">Transmembrane</keyword>